<dbReference type="InterPro" id="IPR011006">
    <property type="entry name" value="CheY-like_superfamily"/>
</dbReference>
<dbReference type="GO" id="GO:0000156">
    <property type="term" value="F:phosphorelay response regulator activity"/>
    <property type="evidence" value="ECO:0007669"/>
    <property type="project" value="InterPro"/>
</dbReference>
<dbReference type="GO" id="GO:0003677">
    <property type="term" value="F:DNA binding"/>
    <property type="evidence" value="ECO:0007669"/>
    <property type="project" value="InterPro"/>
</dbReference>
<dbReference type="InterPro" id="IPR007492">
    <property type="entry name" value="LytTR_DNA-bd_dom"/>
</dbReference>
<dbReference type="InterPro" id="IPR001789">
    <property type="entry name" value="Sig_transdc_resp-reg_receiver"/>
</dbReference>
<dbReference type="Gene3D" id="2.40.50.1020">
    <property type="entry name" value="LytTr DNA-binding domain"/>
    <property type="match status" value="1"/>
</dbReference>
<dbReference type="RefSeq" id="WP_103933381.1">
    <property type="nucleotide sequence ID" value="NZ_FNVA01000004.1"/>
</dbReference>
<dbReference type="Proteomes" id="UP000236728">
    <property type="component" value="Unassembled WGS sequence"/>
</dbReference>
<dbReference type="Pfam" id="PF04397">
    <property type="entry name" value="LytTR"/>
    <property type="match status" value="1"/>
</dbReference>
<reference evidence="4 5" key="1">
    <citation type="submission" date="2016-10" db="EMBL/GenBank/DDBJ databases">
        <authorList>
            <person name="de Groot N.N."/>
        </authorList>
    </citation>
    <scope>NUCLEOTIDE SEQUENCE [LARGE SCALE GENOMIC DNA]</scope>
    <source>
        <strain evidence="4 5">DSM 22489</strain>
    </source>
</reference>
<keyword evidence="5" id="KW-1185">Reference proteome</keyword>
<dbReference type="PANTHER" id="PTHR37299:SF1">
    <property type="entry name" value="STAGE 0 SPORULATION PROTEIN A HOMOLOG"/>
    <property type="match status" value="1"/>
</dbReference>
<dbReference type="AlphaFoldDB" id="A0A1H5Z5T4"/>
<dbReference type="SMART" id="SM00448">
    <property type="entry name" value="REC"/>
    <property type="match status" value="1"/>
</dbReference>
<dbReference type="OrthoDB" id="9809318at2"/>
<evidence type="ECO:0000259" key="3">
    <source>
        <dbReference type="PROSITE" id="PS50930"/>
    </source>
</evidence>
<evidence type="ECO:0000256" key="1">
    <source>
        <dbReference type="PROSITE-ProRule" id="PRU00169"/>
    </source>
</evidence>
<dbReference type="EMBL" id="FNVA01000004">
    <property type="protein sequence ID" value="SEG31711.1"/>
    <property type="molecule type" value="Genomic_DNA"/>
</dbReference>
<dbReference type="Pfam" id="PF00072">
    <property type="entry name" value="Response_reg"/>
    <property type="match status" value="1"/>
</dbReference>
<dbReference type="PANTHER" id="PTHR37299">
    <property type="entry name" value="TRANSCRIPTIONAL REGULATOR-RELATED"/>
    <property type="match status" value="1"/>
</dbReference>
<evidence type="ECO:0000313" key="4">
    <source>
        <dbReference type="EMBL" id="SEG31711.1"/>
    </source>
</evidence>
<sequence length="257" mass="29412">MIRALIVDDEPLARRALVRMLQEHNDVLVLAEAGDGDSAIEEIERSHPDLVFLDIRMPGQDGLGIARQLFRKYRGALIFVTAHDSHALQAFDLNALDYLLKPFTRERLAQALARVRDRAAQPVSAESLERLLTTLREQHSQPRYLERIPANRNGRIHLISVASIDRIDAMGNYAQIHARGERHEIRETLQSLEKKLDPACFVRVHRSTIVNMDFVREIQTWFRGGHQLLMKDGALVRLSRYQTDAVERLTGRRRSSG</sequence>
<name>A0A1H5Z5T4_9BACT</name>
<feature type="modified residue" description="4-aspartylphosphate" evidence="1">
    <location>
        <position position="54"/>
    </location>
</feature>
<gene>
    <name evidence="4" type="ORF">SAMN05421819_2476</name>
</gene>
<dbReference type="PROSITE" id="PS50110">
    <property type="entry name" value="RESPONSE_REGULATORY"/>
    <property type="match status" value="1"/>
</dbReference>
<proteinExistence type="predicted"/>
<keyword evidence="1" id="KW-0597">Phosphoprotein</keyword>
<organism evidence="4 5">
    <name type="scientific">Bryocella elongata</name>
    <dbReference type="NCBI Taxonomy" id="863522"/>
    <lineage>
        <taxon>Bacteria</taxon>
        <taxon>Pseudomonadati</taxon>
        <taxon>Acidobacteriota</taxon>
        <taxon>Terriglobia</taxon>
        <taxon>Terriglobales</taxon>
        <taxon>Acidobacteriaceae</taxon>
        <taxon>Bryocella</taxon>
    </lineage>
</organism>
<evidence type="ECO:0000259" key="2">
    <source>
        <dbReference type="PROSITE" id="PS50110"/>
    </source>
</evidence>
<evidence type="ECO:0000313" key="5">
    <source>
        <dbReference type="Proteomes" id="UP000236728"/>
    </source>
</evidence>
<accession>A0A1H5Z5T4</accession>
<dbReference type="Gene3D" id="3.40.50.2300">
    <property type="match status" value="1"/>
</dbReference>
<dbReference type="SUPFAM" id="SSF52172">
    <property type="entry name" value="CheY-like"/>
    <property type="match status" value="1"/>
</dbReference>
<protein>
    <submittedName>
        <fullName evidence="4">Two component transcriptional regulator, LytTR family</fullName>
    </submittedName>
</protein>
<feature type="domain" description="HTH LytTR-type" evidence="3">
    <location>
        <begin position="148"/>
        <end position="252"/>
    </location>
</feature>
<dbReference type="SMART" id="SM00850">
    <property type="entry name" value="LytTR"/>
    <property type="match status" value="1"/>
</dbReference>
<dbReference type="PROSITE" id="PS50930">
    <property type="entry name" value="HTH_LYTTR"/>
    <property type="match status" value="1"/>
</dbReference>
<dbReference type="InterPro" id="IPR046947">
    <property type="entry name" value="LytR-like"/>
</dbReference>
<feature type="domain" description="Response regulatory" evidence="2">
    <location>
        <begin position="3"/>
        <end position="116"/>
    </location>
</feature>